<accession>A0A151HY14</accession>
<evidence type="ECO:0000313" key="2">
    <source>
        <dbReference type="Proteomes" id="UP000078540"/>
    </source>
</evidence>
<protein>
    <submittedName>
        <fullName evidence="1">Uncharacterized protein</fullName>
    </submittedName>
</protein>
<dbReference type="STRING" id="520822.A0A151HY14"/>
<reference evidence="1 2" key="1">
    <citation type="submission" date="2015-09" db="EMBL/GenBank/DDBJ databases">
        <title>Atta colombica WGS genome.</title>
        <authorList>
            <person name="Nygaard S."/>
            <person name="Hu H."/>
            <person name="Boomsma J."/>
            <person name="Zhang G."/>
        </authorList>
    </citation>
    <scope>NUCLEOTIDE SEQUENCE [LARGE SCALE GENOMIC DNA]</scope>
    <source>
        <strain evidence="1">Treedump-2</strain>
        <tissue evidence="1">Whole body</tissue>
    </source>
</reference>
<dbReference type="AlphaFoldDB" id="A0A151HY14"/>
<dbReference type="EMBL" id="KQ976733">
    <property type="protein sequence ID" value="KYM76160.1"/>
    <property type="molecule type" value="Genomic_DNA"/>
</dbReference>
<keyword evidence="2" id="KW-1185">Reference proteome</keyword>
<name>A0A151HY14_9HYME</name>
<evidence type="ECO:0000313" key="1">
    <source>
        <dbReference type="EMBL" id="KYM76160.1"/>
    </source>
</evidence>
<organism evidence="1 2">
    <name type="scientific">Atta colombica</name>
    <dbReference type="NCBI Taxonomy" id="520822"/>
    <lineage>
        <taxon>Eukaryota</taxon>
        <taxon>Metazoa</taxon>
        <taxon>Ecdysozoa</taxon>
        <taxon>Arthropoda</taxon>
        <taxon>Hexapoda</taxon>
        <taxon>Insecta</taxon>
        <taxon>Pterygota</taxon>
        <taxon>Neoptera</taxon>
        <taxon>Endopterygota</taxon>
        <taxon>Hymenoptera</taxon>
        <taxon>Apocrita</taxon>
        <taxon>Aculeata</taxon>
        <taxon>Formicoidea</taxon>
        <taxon>Formicidae</taxon>
        <taxon>Myrmicinae</taxon>
        <taxon>Atta</taxon>
    </lineage>
</organism>
<sequence>MEVYKISGKALCDQNIKVSLKKDICKCFIRGLKERYCKGQEILENCELRIASNNRRKINEQRPFEVGVPIYQKLIYLSFLQKPSHHHESESLFYVRIGNPEIKIGYIKLKIAHRIYLGDDIVENVSEKGYLNVISTLDEEVEVQVQTLCLKPLNELFKH</sequence>
<proteinExistence type="predicted"/>
<gene>
    <name evidence="1" type="ORF">ALC53_13433</name>
</gene>
<dbReference type="Proteomes" id="UP000078540">
    <property type="component" value="Unassembled WGS sequence"/>
</dbReference>